<feature type="transmembrane region" description="Helical" evidence="10">
    <location>
        <begin position="51"/>
        <end position="77"/>
    </location>
</feature>
<feature type="transmembrane region" description="Helical" evidence="10">
    <location>
        <begin position="89"/>
        <end position="112"/>
    </location>
</feature>
<dbReference type="RefSeq" id="WP_160721385.1">
    <property type="nucleotide sequence ID" value="NZ_SUMG01000009.1"/>
</dbReference>
<sequence>MNEKKTSLGREYIKGATFGIMGMLGISIYILADTFFIATGIGNEALASLNIAIPVYGLLTGMGLMLGIGGATKFTILRARGEHRASKRIFTNTLILGGGFSLIMTLGGLFYAEEFTRFLGADESIFQMTKTYLRTVLLFSSFFIMNNIFVAFVRNDNNPRIAMLGMVIGSFGNIVLDYIFIFPLQLGMLGAALATVTAPAVGLSLMIHYWLKHSRNLKLKMPTTFFKEWLDIIRLGSAAFITDFSNGLVILLFNLTILGIAGNIGVAAYGVVANMALVIVAVYIGIGQGIQPLISESFGKKREEDLKRILRWTILLTLGMGALTYTGGVIFAPSIMDVFNSEGDPTMSRLGIEGIRVYFSAFLLMGINITMGAFFAAVSLSKPSIRISLLRGVFLIIPLVFILPRWMEMLGVWLVVPIVELITVFVVIGYLRYYSKKVLQQS</sequence>
<comment type="caution">
    <text evidence="11">The sequence shown here is derived from an EMBL/GenBank/DDBJ whole genome shotgun (WGS) entry which is preliminary data.</text>
</comment>
<keyword evidence="8 10" id="KW-0472">Membrane</keyword>
<dbReference type="PIRSF" id="PIRSF006603">
    <property type="entry name" value="DinF"/>
    <property type="match status" value="1"/>
</dbReference>
<dbReference type="GO" id="GO:0042910">
    <property type="term" value="F:xenobiotic transmembrane transporter activity"/>
    <property type="evidence" value="ECO:0007669"/>
    <property type="project" value="InterPro"/>
</dbReference>
<dbReference type="AlphaFoldDB" id="A0AA43XLP6"/>
<feature type="transmembrane region" description="Helical" evidence="10">
    <location>
        <begin position="232"/>
        <end position="260"/>
    </location>
</feature>
<dbReference type="InterPro" id="IPR051327">
    <property type="entry name" value="MATE_MepA_subfamily"/>
</dbReference>
<comment type="subcellular location">
    <subcellularLocation>
        <location evidence="1">Cell membrane</location>
        <topology evidence="1">Multi-pass membrane protein</topology>
    </subcellularLocation>
</comment>
<evidence type="ECO:0000256" key="6">
    <source>
        <dbReference type="ARBA" id="ARBA00022692"/>
    </source>
</evidence>
<evidence type="ECO:0000256" key="1">
    <source>
        <dbReference type="ARBA" id="ARBA00004651"/>
    </source>
</evidence>
<gene>
    <name evidence="11" type="ORF">ISALK_08855</name>
</gene>
<reference evidence="11 12" key="1">
    <citation type="submission" date="2019-04" db="EMBL/GenBank/DDBJ databases">
        <title>Isachenkonia alkalipeptolytica gen. nov. sp. nov. a new anaerobic, alkiliphilic organothrophic bacterium capable to reduce synthesized ferrihydrite isolated from a soda lake.</title>
        <authorList>
            <person name="Toshchakov S.V."/>
            <person name="Zavarzina D.G."/>
            <person name="Zhilina T.N."/>
            <person name="Kostrikina N.A."/>
            <person name="Kublanov I.V."/>
        </authorList>
    </citation>
    <scope>NUCLEOTIDE SEQUENCE [LARGE SCALE GENOMIC DNA]</scope>
    <source>
        <strain evidence="11 12">Z-1701</strain>
    </source>
</reference>
<keyword evidence="6 10" id="KW-0812">Transmembrane</keyword>
<feature type="transmembrane region" description="Helical" evidence="10">
    <location>
        <begin position="161"/>
        <end position="182"/>
    </location>
</feature>
<feature type="transmembrane region" description="Helical" evidence="10">
    <location>
        <begin position="309"/>
        <end position="335"/>
    </location>
</feature>
<keyword evidence="9" id="KW-0046">Antibiotic resistance</keyword>
<dbReference type="CDD" id="cd13143">
    <property type="entry name" value="MATE_MepA_like"/>
    <property type="match status" value="1"/>
</dbReference>
<evidence type="ECO:0000256" key="8">
    <source>
        <dbReference type="ARBA" id="ARBA00023136"/>
    </source>
</evidence>
<keyword evidence="4" id="KW-0813">Transport</keyword>
<dbReference type="Pfam" id="PF01554">
    <property type="entry name" value="MatE"/>
    <property type="match status" value="2"/>
</dbReference>
<keyword evidence="7 10" id="KW-1133">Transmembrane helix</keyword>
<feature type="transmembrane region" description="Helical" evidence="10">
    <location>
        <begin position="413"/>
        <end position="433"/>
    </location>
</feature>
<dbReference type="InterPro" id="IPR048279">
    <property type="entry name" value="MdtK-like"/>
</dbReference>
<dbReference type="GO" id="GO:0015297">
    <property type="term" value="F:antiporter activity"/>
    <property type="evidence" value="ECO:0007669"/>
    <property type="project" value="InterPro"/>
</dbReference>
<keyword evidence="5" id="KW-1003">Cell membrane</keyword>
<name>A0AA43XLP6_9CLOT</name>
<evidence type="ECO:0000256" key="10">
    <source>
        <dbReference type="SAM" id="Phobius"/>
    </source>
</evidence>
<feature type="transmembrane region" description="Helical" evidence="10">
    <location>
        <begin position="266"/>
        <end position="288"/>
    </location>
</feature>
<feature type="transmembrane region" description="Helical" evidence="10">
    <location>
        <begin position="389"/>
        <end position="407"/>
    </location>
</feature>
<evidence type="ECO:0000256" key="7">
    <source>
        <dbReference type="ARBA" id="ARBA00022989"/>
    </source>
</evidence>
<feature type="transmembrane region" description="Helical" evidence="10">
    <location>
        <begin position="132"/>
        <end position="154"/>
    </location>
</feature>
<dbReference type="GO" id="GO:0005886">
    <property type="term" value="C:plasma membrane"/>
    <property type="evidence" value="ECO:0007669"/>
    <property type="project" value="UniProtKB-SubCell"/>
</dbReference>
<feature type="transmembrane region" description="Helical" evidence="10">
    <location>
        <begin position="355"/>
        <end position="377"/>
    </location>
</feature>
<dbReference type="InterPro" id="IPR002528">
    <property type="entry name" value="MATE_fam"/>
</dbReference>
<dbReference type="PANTHER" id="PTHR43823:SF3">
    <property type="entry name" value="MULTIDRUG EXPORT PROTEIN MEPA"/>
    <property type="match status" value="1"/>
</dbReference>
<protein>
    <recommendedName>
        <fullName evidence="3">Multidrug export protein MepA</fullName>
    </recommendedName>
</protein>
<dbReference type="Proteomes" id="UP000449710">
    <property type="component" value="Unassembled WGS sequence"/>
</dbReference>
<keyword evidence="12" id="KW-1185">Reference proteome</keyword>
<evidence type="ECO:0000313" key="11">
    <source>
        <dbReference type="EMBL" id="NBG88611.1"/>
    </source>
</evidence>
<feature type="transmembrane region" description="Helical" evidence="10">
    <location>
        <begin position="188"/>
        <end position="211"/>
    </location>
</feature>
<evidence type="ECO:0000256" key="3">
    <source>
        <dbReference type="ARBA" id="ARBA00022106"/>
    </source>
</evidence>
<dbReference type="EMBL" id="SUMG01000009">
    <property type="protein sequence ID" value="NBG88611.1"/>
    <property type="molecule type" value="Genomic_DNA"/>
</dbReference>
<dbReference type="PANTHER" id="PTHR43823">
    <property type="entry name" value="SPORULATION PROTEIN YKVU"/>
    <property type="match status" value="1"/>
</dbReference>
<accession>A0AA43XLP6</accession>
<dbReference type="InterPro" id="IPR045070">
    <property type="entry name" value="MATE_MepA-like"/>
</dbReference>
<feature type="transmembrane region" description="Helical" evidence="10">
    <location>
        <begin position="12"/>
        <end position="31"/>
    </location>
</feature>
<evidence type="ECO:0000256" key="4">
    <source>
        <dbReference type="ARBA" id="ARBA00022448"/>
    </source>
</evidence>
<evidence type="ECO:0000256" key="9">
    <source>
        <dbReference type="ARBA" id="ARBA00023251"/>
    </source>
</evidence>
<evidence type="ECO:0000256" key="2">
    <source>
        <dbReference type="ARBA" id="ARBA00008417"/>
    </source>
</evidence>
<evidence type="ECO:0000313" key="12">
    <source>
        <dbReference type="Proteomes" id="UP000449710"/>
    </source>
</evidence>
<organism evidence="11 12">
    <name type="scientific">Isachenkonia alkalipeptolytica</name>
    <dbReference type="NCBI Taxonomy" id="2565777"/>
    <lineage>
        <taxon>Bacteria</taxon>
        <taxon>Bacillati</taxon>
        <taxon>Bacillota</taxon>
        <taxon>Clostridia</taxon>
        <taxon>Eubacteriales</taxon>
        <taxon>Clostridiaceae</taxon>
        <taxon>Isachenkonia</taxon>
    </lineage>
</organism>
<proteinExistence type="inferred from homology"/>
<dbReference type="GO" id="GO:0046677">
    <property type="term" value="P:response to antibiotic"/>
    <property type="evidence" value="ECO:0007669"/>
    <property type="project" value="UniProtKB-KW"/>
</dbReference>
<comment type="similarity">
    <text evidence="2">Belongs to the multi antimicrobial extrusion (MATE) (TC 2.A.66.1) family. MepA subfamily.</text>
</comment>
<evidence type="ECO:0000256" key="5">
    <source>
        <dbReference type="ARBA" id="ARBA00022475"/>
    </source>
</evidence>